<comment type="caution">
    <text evidence="2">The sequence shown here is derived from an EMBL/GenBank/DDBJ whole genome shotgun (WGS) entry which is preliminary data.</text>
</comment>
<organism evidence="2 3">
    <name type="scientific">Oxobacter pfennigii</name>
    <dbReference type="NCBI Taxonomy" id="36849"/>
    <lineage>
        <taxon>Bacteria</taxon>
        <taxon>Bacillati</taxon>
        <taxon>Bacillota</taxon>
        <taxon>Clostridia</taxon>
        <taxon>Eubacteriales</taxon>
        <taxon>Clostridiaceae</taxon>
        <taxon>Oxobacter</taxon>
    </lineage>
</organism>
<proteinExistence type="predicted"/>
<dbReference type="AlphaFoldDB" id="A0A0P8Y9L3"/>
<evidence type="ECO:0000313" key="2">
    <source>
        <dbReference type="EMBL" id="KPU43554.1"/>
    </source>
</evidence>
<dbReference type="PROSITE" id="PS51379">
    <property type="entry name" value="4FE4S_FER_2"/>
    <property type="match status" value="1"/>
</dbReference>
<reference evidence="2 3" key="1">
    <citation type="submission" date="2015-09" db="EMBL/GenBank/DDBJ databases">
        <title>Genome sequence of Oxobacter pfennigii DSM 3222.</title>
        <authorList>
            <person name="Poehlein A."/>
            <person name="Bengelsdorf F.R."/>
            <person name="Schiel-Bengelsdorf B."/>
            <person name="Duerre P."/>
            <person name="Daniel R."/>
        </authorList>
    </citation>
    <scope>NUCLEOTIDE SEQUENCE [LARGE SCALE GENOMIC DNA]</scope>
    <source>
        <strain evidence="2 3">DSM 3222</strain>
    </source>
</reference>
<dbReference type="EMBL" id="LKET01000039">
    <property type="protein sequence ID" value="KPU43554.1"/>
    <property type="molecule type" value="Genomic_DNA"/>
</dbReference>
<sequence length="86" mass="9550">MEIEAWITDRDMELVETTNLPKCPEGCSNCIKACPARSLSDSYTMNPITCVSYLTTFGGRDLDKDPLSKNLVPGTMVVMPARMYVL</sequence>
<feature type="domain" description="4Fe-4S ferredoxin-type" evidence="1">
    <location>
        <begin position="14"/>
        <end position="44"/>
    </location>
</feature>
<keyword evidence="3" id="KW-1185">Reference proteome</keyword>
<dbReference type="InterPro" id="IPR017896">
    <property type="entry name" value="4Fe4S_Fe-S-bd"/>
</dbReference>
<dbReference type="STRING" id="36849.OXPF_29950"/>
<evidence type="ECO:0000313" key="3">
    <source>
        <dbReference type="Proteomes" id="UP000050326"/>
    </source>
</evidence>
<accession>A0A0P8Y9L3</accession>
<dbReference type="PATRIC" id="fig|36849.3.peg.3170"/>
<protein>
    <submittedName>
        <fullName evidence="2">Epoxyqueuosine reductase</fullName>
    </submittedName>
</protein>
<evidence type="ECO:0000259" key="1">
    <source>
        <dbReference type="PROSITE" id="PS51379"/>
    </source>
</evidence>
<name>A0A0P8Y9L3_9CLOT</name>
<gene>
    <name evidence="2" type="primary">queG_5</name>
    <name evidence="2" type="ORF">OXPF_29950</name>
</gene>
<dbReference type="Proteomes" id="UP000050326">
    <property type="component" value="Unassembled WGS sequence"/>
</dbReference>